<keyword evidence="2" id="KW-1133">Transmembrane helix</keyword>
<feature type="transmembrane region" description="Helical" evidence="2">
    <location>
        <begin position="328"/>
        <end position="350"/>
    </location>
</feature>
<organism evidence="3 4">
    <name type="scientific">Pholiota conissans</name>
    <dbReference type="NCBI Taxonomy" id="109636"/>
    <lineage>
        <taxon>Eukaryota</taxon>
        <taxon>Fungi</taxon>
        <taxon>Dikarya</taxon>
        <taxon>Basidiomycota</taxon>
        <taxon>Agaricomycotina</taxon>
        <taxon>Agaricomycetes</taxon>
        <taxon>Agaricomycetidae</taxon>
        <taxon>Agaricales</taxon>
        <taxon>Agaricineae</taxon>
        <taxon>Strophariaceae</taxon>
        <taxon>Pholiota</taxon>
    </lineage>
</organism>
<feature type="region of interest" description="Disordered" evidence="1">
    <location>
        <begin position="383"/>
        <end position="476"/>
    </location>
</feature>
<evidence type="ECO:0000313" key="4">
    <source>
        <dbReference type="Proteomes" id="UP000807469"/>
    </source>
</evidence>
<dbReference type="Proteomes" id="UP000807469">
    <property type="component" value="Unassembled WGS sequence"/>
</dbReference>
<name>A0A9P6CYJ5_9AGAR</name>
<gene>
    <name evidence="3" type="ORF">BDN70DRAFT_861640</name>
</gene>
<evidence type="ECO:0000256" key="1">
    <source>
        <dbReference type="SAM" id="MobiDB-lite"/>
    </source>
</evidence>
<dbReference type="EMBL" id="MU155257">
    <property type="protein sequence ID" value="KAF9477550.1"/>
    <property type="molecule type" value="Genomic_DNA"/>
</dbReference>
<reference evidence="3" key="1">
    <citation type="submission" date="2020-11" db="EMBL/GenBank/DDBJ databases">
        <authorList>
            <consortium name="DOE Joint Genome Institute"/>
            <person name="Ahrendt S."/>
            <person name="Riley R."/>
            <person name="Andreopoulos W."/>
            <person name="Labutti K."/>
            <person name="Pangilinan J."/>
            <person name="Ruiz-Duenas F.J."/>
            <person name="Barrasa J.M."/>
            <person name="Sanchez-Garcia M."/>
            <person name="Camarero S."/>
            <person name="Miyauchi S."/>
            <person name="Serrano A."/>
            <person name="Linde D."/>
            <person name="Babiker R."/>
            <person name="Drula E."/>
            <person name="Ayuso-Fernandez I."/>
            <person name="Pacheco R."/>
            <person name="Padilla G."/>
            <person name="Ferreira P."/>
            <person name="Barriuso J."/>
            <person name="Kellner H."/>
            <person name="Castanera R."/>
            <person name="Alfaro M."/>
            <person name="Ramirez L."/>
            <person name="Pisabarro A.G."/>
            <person name="Kuo A."/>
            <person name="Tritt A."/>
            <person name="Lipzen A."/>
            <person name="He G."/>
            <person name="Yan M."/>
            <person name="Ng V."/>
            <person name="Cullen D."/>
            <person name="Martin F."/>
            <person name="Rosso M.-N."/>
            <person name="Henrissat B."/>
            <person name="Hibbett D."/>
            <person name="Martinez A.T."/>
            <person name="Grigoriev I.V."/>
        </authorList>
    </citation>
    <scope>NUCLEOTIDE SEQUENCE</scope>
    <source>
        <strain evidence="3">CIRM-BRFM 674</strain>
    </source>
</reference>
<proteinExistence type="predicted"/>
<dbReference type="OrthoDB" id="2756615at2759"/>
<comment type="caution">
    <text evidence="3">The sequence shown here is derived from an EMBL/GenBank/DDBJ whole genome shotgun (WGS) entry which is preliminary data.</text>
</comment>
<evidence type="ECO:0000313" key="3">
    <source>
        <dbReference type="EMBL" id="KAF9477550.1"/>
    </source>
</evidence>
<accession>A0A9P6CYJ5</accession>
<keyword evidence="2" id="KW-0812">Transmembrane</keyword>
<keyword evidence="2" id="KW-0472">Membrane</keyword>
<evidence type="ECO:0000256" key="2">
    <source>
        <dbReference type="SAM" id="Phobius"/>
    </source>
</evidence>
<sequence>MASPTLRVILDDNTGDIQYGGGTWTVSALVQWYQHTSNYPAFAGNGKFGSFTLTFEGTSIAFIGNTPDNTFDQFATFSIDGGTPYNASYGVAQPPAYIQWYQSPVLPDGKHTITVDHLDGTAIDMALITVGPNTSLANKNIFVDDSDPALQYDGHWINDSSGFNAGTLPDGQSIGNTTRRSTNVGDTMTFQFSGTSIALYGIFSWSNIGSIAAMYTIDGVTEFQTYTVTTNSPEHVSRDGDAINFKFYEKELSSGNHTLFMNITDIENQTFIFDYMVYSPSFSSLTTMPNLTTTSTTTTSVPITANPTSGTGITQVNASTKSIPIGPIVGGVVGGVVLIVLAFLMLWYFLRSSRKSQSLPFNHVVPYPANNASAQMAETSMPVVSSSDNVSPFPHHPGHMGFASLSDLKRDRMEQSPGRAVSPPSGQARSDGTSLDSSQRNFSPAASTARTDGLEYIPSDAVPPAYEALSTRLAPQ</sequence>
<evidence type="ECO:0008006" key="5">
    <source>
        <dbReference type="Google" id="ProtNLM"/>
    </source>
</evidence>
<protein>
    <recommendedName>
        <fullName evidence="5">Transmembrane protein</fullName>
    </recommendedName>
</protein>
<dbReference type="Gene3D" id="2.60.120.260">
    <property type="entry name" value="Galactose-binding domain-like"/>
    <property type="match status" value="2"/>
</dbReference>
<feature type="compositionally biased region" description="Polar residues" evidence="1">
    <location>
        <begin position="424"/>
        <end position="450"/>
    </location>
</feature>
<dbReference type="AlphaFoldDB" id="A0A9P6CYJ5"/>
<keyword evidence="4" id="KW-1185">Reference proteome</keyword>